<dbReference type="EMBL" id="MCFA01000047">
    <property type="protein sequence ID" value="ORY12891.1"/>
    <property type="molecule type" value="Genomic_DNA"/>
</dbReference>
<comment type="caution">
    <text evidence="1">The sequence shown here is derived from an EMBL/GenBank/DDBJ whole genome shotgun (WGS) entry which is preliminary data.</text>
</comment>
<organism evidence="1 2">
    <name type="scientific">Clohesyomyces aquaticus</name>
    <dbReference type="NCBI Taxonomy" id="1231657"/>
    <lineage>
        <taxon>Eukaryota</taxon>
        <taxon>Fungi</taxon>
        <taxon>Dikarya</taxon>
        <taxon>Ascomycota</taxon>
        <taxon>Pezizomycotina</taxon>
        <taxon>Dothideomycetes</taxon>
        <taxon>Pleosporomycetidae</taxon>
        <taxon>Pleosporales</taxon>
        <taxon>Lindgomycetaceae</taxon>
        <taxon>Clohesyomyces</taxon>
    </lineage>
</organism>
<gene>
    <name evidence="1" type="ORF">BCR34DRAFT_287071</name>
</gene>
<sequence length="162" mass="18607">MYSSGPWGNKALPPMTHVCPRDSGQWGQNETVEWPRLNWLSKIVMAVEDRNGCSLSCLSKKSTPMAHVLPLEPSNKRRKPRTMTGQKCFREQGMALCFSCLSKKNLREGSMSFPWPLGNEILRLENDDQTKFISRHWMAFCFPRLSQNYGELAWVLLVSARQ</sequence>
<keyword evidence="2" id="KW-1185">Reference proteome</keyword>
<proteinExistence type="predicted"/>
<name>A0A1Y1ZRK2_9PLEO</name>
<evidence type="ECO:0000313" key="1">
    <source>
        <dbReference type="EMBL" id="ORY12891.1"/>
    </source>
</evidence>
<accession>A0A1Y1ZRK2</accession>
<dbReference type="Proteomes" id="UP000193144">
    <property type="component" value="Unassembled WGS sequence"/>
</dbReference>
<evidence type="ECO:0000313" key="2">
    <source>
        <dbReference type="Proteomes" id="UP000193144"/>
    </source>
</evidence>
<reference evidence="1 2" key="1">
    <citation type="submission" date="2016-07" db="EMBL/GenBank/DDBJ databases">
        <title>Pervasive Adenine N6-methylation of Active Genes in Fungi.</title>
        <authorList>
            <consortium name="DOE Joint Genome Institute"/>
            <person name="Mondo S.J."/>
            <person name="Dannebaum R.O."/>
            <person name="Kuo R.C."/>
            <person name="Labutti K."/>
            <person name="Haridas S."/>
            <person name="Kuo A."/>
            <person name="Salamov A."/>
            <person name="Ahrendt S.R."/>
            <person name="Lipzen A."/>
            <person name="Sullivan W."/>
            <person name="Andreopoulos W.B."/>
            <person name="Clum A."/>
            <person name="Lindquist E."/>
            <person name="Daum C."/>
            <person name="Ramamoorthy G.K."/>
            <person name="Gryganskyi A."/>
            <person name="Culley D."/>
            <person name="Magnuson J.K."/>
            <person name="James T.Y."/>
            <person name="O'Malley M.A."/>
            <person name="Stajich J.E."/>
            <person name="Spatafora J.W."/>
            <person name="Visel A."/>
            <person name="Grigoriev I.V."/>
        </authorList>
    </citation>
    <scope>NUCLEOTIDE SEQUENCE [LARGE SCALE GENOMIC DNA]</scope>
    <source>
        <strain evidence="1 2">CBS 115471</strain>
    </source>
</reference>
<dbReference type="AlphaFoldDB" id="A0A1Y1ZRK2"/>
<protein>
    <submittedName>
        <fullName evidence="1">Uncharacterized protein</fullName>
    </submittedName>
</protein>